<evidence type="ECO:0000313" key="11">
    <source>
        <dbReference type="Proteomes" id="UP000000305"/>
    </source>
</evidence>
<evidence type="ECO:0000256" key="7">
    <source>
        <dbReference type="ARBA" id="ARBA00023224"/>
    </source>
</evidence>
<dbReference type="InParanoid" id="E9H1P5"/>
<accession>E9H1P5</accession>
<evidence type="ECO:0000256" key="5">
    <source>
        <dbReference type="ARBA" id="ARBA00023136"/>
    </source>
</evidence>
<keyword evidence="7" id="KW-0807">Transducer</keyword>
<keyword evidence="3 8" id="KW-1133">Transmembrane helix</keyword>
<dbReference type="SUPFAM" id="SSF81321">
    <property type="entry name" value="Family A G protein-coupled receptor-like"/>
    <property type="match status" value="1"/>
</dbReference>
<feature type="transmembrane region" description="Helical" evidence="8">
    <location>
        <begin position="267"/>
        <end position="284"/>
    </location>
</feature>
<dbReference type="KEGG" id="dpx:DAPPUDRAFT_307364"/>
<dbReference type="HOGENOM" id="CLU_792892_0_0_1"/>
<dbReference type="PANTHER" id="PTHR24243">
    <property type="entry name" value="G-PROTEIN COUPLED RECEPTOR"/>
    <property type="match status" value="1"/>
</dbReference>
<dbReference type="AlphaFoldDB" id="E9H1P5"/>
<keyword evidence="4" id="KW-0297">G-protein coupled receptor</keyword>
<proteinExistence type="predicted"/>
<evidence type="ECO:0000256" key="2">
    <source>
        <dbReference type="ARBA" id="ARBA00022692"/>
    </source>
</evidence>
<evidence type="ECO:0000256" key="3">
    <source>
        <dbReference type="ARBA" id="ARBA00022989"/>
    </source>
</evidence>
<name>E9H1P5_DAPPU</name>
<dbReference type="PANTHER" id="PTHR24243:SF208">
    <property type="entry name" value="PYROKININ-1 RECEPTOR"/>
    <property type="match status" value="1"/>
</dbReference>
<dbReference type="PROSITE" id="PS50262">
    <property type="entry name" value="G_PROTEIN_RECEP_F1_2"/>
    <property type="match status" value="1"/>
</dbReference>
<comment type="subcellular location">
    <subcellularLocation>
        <location evidence="1">Membrane</location>
        <topology evidence="1">Multi-pass membrane protein</topology>
    </subcellularLocation>
</comment>
<gene>
    <name evidence="10" type="ORF">DAPPUDRAFT_307364</name>
</gene>
<keyword evidence="11" id="KW-1185">Reference proteome</keyword>
<feature type="transmembrane region" description="Helical" evidence="8">
    <location>
        <begin position="82"/>
        <end position="102"/>
    </location>
</feature>
<dbReference type="EMBL" id="GL732584">
    <property type="protein sequence ID" value="EFX74336.1"/>
    <property type="molecule type" value="Genomic_DNA"/>
</dbReference>
<dbReference type="Gene3D" id="1.20.1070.10">
    <property type="entry name" value="Rhodopsin 7-helix transmembrane proteins"/>
    <property type="match status" value="1"/>
</dbReference>
<dbReference type="GO" id="GO:0008188">
    <property type="term" value="F:neuropeptide receptor activity"/>
    <property type="evidence" value="ECO:0000318"/>
    <property type="project" value="GO_Central"/>
</dbReference>
<keyword evidence="6" id="KW-0675">Receptor</keyword>
<evidence type="ECO:0000256" key="1">
    <source>
        <dbReference type="ARBA" id="ARBA00004141"/>
    </source>
</evidence>
<dbReference type="OrthoDB" id="6349248at2759"/>
<feature type="transmembrane region" description="Helical" evidence="8">
    <location>
        <begin position="42"/>
        <end position="70"/>
    </location>
</feature>
<dbReference type="GO" id="GO:0005886">
    <property type="term" value="C:plasma membrane"/>
    <property type="evidence" value="ECO:0000318"/>
    <property type="project" value="GO_Central"/>
</dbReference>
<keyword evidence="5 8" id="KW-0472">Membrane</keyword>
<reference evidence="10 11" key="1">
    <citation type="journal article" date="2011" name="Science">
        <title>The ecoresponsive genome of Daphnia pulex.</title>
        <authorList>
            <person name="Colbourne J.K."/>
            <person name="Pfrender M.E."/>
            <person name="Gilbert D."/>
            <person name="Thomas W.K."/>
            <person name="Tucker A."/>
            <person name="Oakley T.H."/>
            <person name="Tokishita S."/>
            <person name="Aerts A."/>
            <person name="Arnold G.J."/>
            <person name="Basu M.K."/>
            <person name="Bauer D.J."/>
            <person name="Caceres C.E."/>
            <person name="Carmel L."/>
            <person name="Casola C."/>
            <person name="Choi J.H."/>
            <person name="Detter J.C."/>
            <person name="Dong Q."/>
            <person name="Dusheyko S."/>
            <person name="Eads B.D."/>
            <person name="Frohlich T."/>
            <person name="Geiler-Samerotte K.A."/>
            <person name="Gerlach D."/>
            <person name="Hatcher P."/>
            <person name="Jogdeo S."/>
            <person name="Krijgsveld J."/>
            <person name="Kriventseva E.V."/>
            <person name="Kultz D."/>
            <person name="Laforsch C."/>
            <person name="Lindquist E."/>
            <person name="Lopez J."/>
            <person name="Manak J.R."/>
            <person name="Muller J."/>
            <person name="Pangilinan J."/>
            <person name="Patwardhan R.P."/>
            <person name="Pitluck S."/>
            <person name="Pritham E.J."/>
            <person name="Rechtsteiner A."/>
            <person name="Rho M."/>
            <person name="Rogozin I.B."/>
            <person name="Sakarya O."/>
            <person name="Salamov A."/>
            <person name="Schaack S."/>
            <person name="Shapiro H."/>
            <person name="Shiga Y."/>
            <person name="Skalitzky C."/>
            <person name="Smith Z."/>
            <person name="Souvorov A."/>
            <person name="Sung W."/>
            <person name="Tang Z."/>
            <person name="Tsuchiya D."/>
            <person name="Tu H."/>
            <person name="Vos H."/>
            <person name="Wang M."/>
            <person name="Wolf Y.I."/>
            <person name="Yamagata H."/>
            <person name="Yamada T."/>
            <person name="Ye Y."/>
            <person name="Shaw J.R."/>
            <person name="Andrews J."/>
            <person name="Crease T.J."/>
            <person name="Tang H."/>
            <person name="Lucas S.M."/>
            <person name="Robertson H.M."/>
            <person name="Bork P."/>
            <person name="Koonin E.V."/>
            <person name="Zdobnov E.M."/>
            <person name="Grigoriev I.V."/>
            <person name="Lynch M."/>
            <person name="Boore J.L."/>
        </authorList>
    </citation>
    <scope>NUCLEOTIDE SEQUENCE [LARGE SCALE GENOMIC DNA]</scope>
</reference>
<organism evidence="10 11">
    <name type="scientific">Daphnia pulex</name>
    <name type="common">Water flea</name>
    <dbReference type="NCBI Taxonomy" id="6669"/>
    <lineage>
        <taxon>Eukaryota</taxon>
        <taxon>Metazoa</taxon>
        <taxon>Ecdysozoa</taxon>
        <taxon>Arthropoda</taxon>
        <taxon>Crustacea</taxon>
        <taxon>Branchiopoda</taxon>
        <taxon>Diplostraca</taxon>
        <taxon>Cladocera</taxon>
        <taxon>Anomopoda</taxon>
        <taxon>Daphniidae</taxon>
        <taxon>Daphnia</taxon>
    </lineage>
</organism>
<feature type="transmembrane region" description="Helical" evidence="8">
    <location>
        <begin position="304"/>
        <end position="325"/>
    </location>
</feature>
<sequence length="350" mass="38427">MANQSTLLTSALLLMSNSTDLNQHSIDSSDTDDNRYVIERFRLAFVVLGIALGVIAIGFNTAIVISSLVVKSSSLRFSSQTINLMASLAVADLFLLVFGLPYDLVAANDNPWPHWLEGRIGCPMSAYLPEASRFAWVGTVALAMPLRWPSLRKWGPAWTLLVWAVSLVVVIPFALHVDCLGQSHTTTVDYATIPETAHGSLLDDDDNDGACSCVFTVSQSEVVQMFGSSLVAYSLISVMAIGMIGLKSRPFSDEAPHIKVNTSSRRLVTMLLTFMACTLPRYVYNVVNYSEDTRTADGLYGLTMSILEILCCSLFYGTTLIHLMLSPHPRSLLRQLCRQQQDYAIEAEVA</sequence>
<evidence type="ECO:0000256" key="4">
    <source>
        <dbReference type="ARBA" id="ARBA00023040"/>
    </source>
</evidence>
<feature type="domain" description="G-protein coupled receptors family 1 profile" evidence="9">
    <location>
        <begin position="60"/>
        <end position="326"/>
    </location>
</feature>
<dbReference type="Proteomes" id="UP000000305">
    <property type="component" value="Unassembled WGS sequence"/>
</dbReference>
<dbReference type="GO" id="GO:0007218">
    <property type="term" value="P:neuropeptide signaling pathway"/>
    <property type="evidence" value="ECO:0000318"/>
    <property type="project" value="GO_Central"/>
</dbReference>
<feature type="transmembrane region" description="Helical" evidence="8">
    <location>
        <begin position="225"/>
        <end position="246"/>
    </location>
</feature>
<evidence type="ECO:0000259" key="9">
    <source>
        <dbReference type="PROSITE" id="PS50262"/>
    </source>
</evidence>
<evidence type="ECO:0000256" key="6">
    <source>
        <dbReference type="ARBA" id="ARBA00023170"/>
    </source>
</evidence>
<dbReference type="InterPro" id="IPR017452">
    <property type="entry name" value="GPCR_Rhodpsn_7TM"/>
</dbReference>
<protein>
    <recommendedName>
        <fullName evidence="9">G-protein coupled receptors family 1 profile domain-containing protein</fullName>
    </recommendedName>
</protein>
<keyword evidence="2 8" id="KW-0812">Transmembrane</keyword>
<feature type="transmembrane region" description="Helical" evidence="8">
    <location>
        <begin position="157"/>
        <end position="175"/>
    </location>
</feature>
<evidence type="ECO:0000256" key="8">
    <source>
        <dbReference type="SAM" id="Phobius"/>
    </source>
</evidence>
<evidence type="ECO:0000313" key="10">
    <source>
        <dbReference type="EMBL" id="EFX74336.1"/>
    </source>
</evidence>